<keyword evidence="2" id="KW-1185">Reference proteome</keyword>
<accession>A0A8S3SEG0</accession>
<evidence type="ECO:0000313" key="1">
    <source>
        <dbReference type="EMBL" id="CAG2220000.1"/>
    </source>
</evidence>
<comment type="caution">
    <text evidence="1">The sequence shown here is derived from an EMBL/GenBank/DDBJ whole genome shotgun (WGS) entry which is preliminary data.</text>
</comment>
<dbReference type="AlphaFoldDB" id="A0A8S3SEG0"/>
<dbReference type="OrthoDB" id="6184200at2759"/>
<reference evidence="1" key="1">
    <citation type="submission" date="2021-03" db="EMBL/GenBank/DDBJ databases">
        <authorList>
            <person name="Bekaert M."/>
        </authorList>
    </citation>
    <scope>NUCLEOTIDE SEQUENCE</scope>
</reference>
<proteinExistence type="predicted"/>
<organism evidence="1 2">
    <name type="scientific">Mytilus edulis</name>
    <name type="common">Blue mussel</name>
    <dbReference type="NCBI Taxonomy" id="6550"/>
    <lineage>
        <taxon>Eukaryota</taxon>
        <taxon>Metazoa</taxon>
        <taxon>Spiralia</taxon>
        <taxon>Lophotrochozoa</taxon>
        <taxon>Mollusca</taxon>
        <taxon>Bivalvia</taxon>
        <taxon>Autobranchia</taxon>
        <taxon>Pteriomorphia</taxon>
        <taxon>Mytilida</taxon>
        <taxon>Mytiloidea</taxon>
        <taxon>Mytilidae</taxon>
        <taxon>Mytilinae</taxon>
        <taxon>Mytilus</taxon>
    </lineage>
</organism>
<evidence type="ECO:0000313" key="2">
    <source>
        <dbReference type="Proteomes" id="UP000683360"/>
    </source>
</evidence>
<dbReference type="Proteomes" id="UP000683360">
    <property type="component" value="Unassembled WGS sequence"/>
</dbReference>
<evidence type="ECO:0008006" key="3">
    <source>
        <dbReference type="Google" id="ProtNLM"/>
    </source>
</evidence>
<sequence>MSAASKERQARLGNIVKKLFPKVMQKILKESVSPRGLQVKYQRKHIPIDLTENEISLMEKLPNIDDFTIELCYKILRYENVLHEPSCKWGNVPHDTEVEIGDDVQRILNATNDVISRKSDEISELYYEEFQKRTQEVLKRVDNYLCQDTCLQLYQTIQSSDINITGMQQEPTLMQEVNGMSN</sequence>
<name>A0A8S3SEG0_MYTED</name>
<protein>
    <recommendedName>
        <fullName evidence="3">DZIP3-like HEPN domain-containing protein</fullName>
    </recommendedName>
</protein>
<dbReference type="EMBL" id="CAJPWZ010001648">
    <property type="protein sequence ID" value="CAG2220000.1"/>
    <property type="molecule type" value="Genomic_DNA"/>
</dbReference>
<gene>
    <name evidence="1" type="ORF">MEDL_33469</name>
</gene>